<feature type="domain" description="EGF-like" evidence="17">
    <location>
        <begin position="797"/>
        <end position="835"/>
    </location>
</feature>
<dbReference type="Gene3D" id="2.10.50.10">
    <property type="entry name" value="Tumor Necrosis Factor Receptor, subunit A, domain 2"/>
    <property type="match status" value="1"/>
</dbReference>
<keyword evidence="7 16" id="KW-0732">Signal</keyword>
<evidence type="ECO:0000256" key="12">
    <source>
        <dbReference type="ARBA" id="ARBA00023170"/>
    </source>
</evidence>
<dbReference type="OrthoDB" id="4405280at2759"/>
<dbReference type="FunFam" id="2.10.25.10:FF:000009">
    <property type="entry name" value="Low-density lipoprotein receptor isoform 1"/>
    <property type="match status" value="1"/>
</dbReference>
<comment type="caution">
    <text evidence="14">Lacks conserved residue(s) required for the propagation of feature annotation.</text>
</comment>
<comment type="caution">
    <text evidence="19">The sequence shown here is derived from an EMBL/GenBank/DDBJ whole genome shotgun (WGS) entry which is preliminary data.</text>
</comment>
<dbReference type="Pfam" id="PF00008">
    <property type="entry name" value="EGF"/>
    <property type="match status" value="1"/>
</dbReference>
<dbReference type="InterPro" id="IPR011641">
    <property type="entry name" value="Tyr-kin_ephrin_A/B_rcpt-like"/>
</dbReference>
<dbReference type="GO" id="GO:0005509">
    <property type="term" value="F:calcium ion binding"/>
    <property type="evidence" value="ECO:0007669"/>
    <property type="project" value="InterPro"/>
</dbReference>
<keyword evidence="4 14" id="KW-0245">EGF-like domain</keyword>
<feature type="domain" description="EGF-like" evidence="17">
    <location>
        <begin position="327"/>
        <end position="365"/>
    </location>
</feature>
<accession>A0A9D4K5B7</accession>
<dbReference type="InterPro" id="IPR052080">
    <property type="entry name" value="vWF_C/EGF_Fibrillin"/>
</dbReference>
<feature type="domain" description="Sushi" evidence="18">
    <location>
        <begin position="60"/>
        <end position="116"/>
    </location>
</feature>
<dbReference type="InterPro" id="IPR035976">
    <property type="entry name" value="Sushi/SCR/CCP_sf"/>
</dbReference>
<evidence type="ECO:0000256" key="10">
    <source>
        <dbReference type="ARBA" id="ARBA00023136"/>
    </source>
</evidence>
<dbReference type="AlphaFoldDB" id="A0A9D4K5B7"/>
<evidence type="ECO:0000256" key="14">
    <source>
        <dbReference type="PROSITE-ProRule" id="PRU00076"/>
    </source>
</evidence>
<dbReference type="Pfam" id="PF00084">
    <property type="entry name" value="Sushi"/>
    <property type="match status" value="1"/>
</dbReference>
<evidence type="ECO:0000256" key="11">
    <source>
        <dbReference type="ARBA" id="ARBA00023157"/>
    </source>
</evidence>
<name>A0A9D4K5B7_DREPO</name>
<dbReference type="Pfam" id="PF12662">
    <property type="entry name" value="cEGF"/>
    <property type="match status" value="2"/>
</dbReference>
<dbReference type="SUPFAM" id="SSF57535">
    <property type="entry name" value="Complement control module/SCR domain"/>
    <property type="match status" value="2"/>
</dbReference>
<dbReference type="InterPro" id="IPR018097">
    <property type="entry name" value="EGF_Ca-bd_CS"/>
</dbReference>
<dbReference type="Pfam" id="PF07645">
    <property type="entry name" value="EGF_CA"/>
    <property type="match status" value="7"/>
</dbReference>
<dbReference type="SMART" id="SM00181">
    <property type="entry name" value="EGF"/>
    <property type="match status" value="15"/>
</dbReference>
<sequence>MDAKSTIWMCYKRFIFLGFIAVSKNLVLATDGSTGDPENLYTDISTDVSFTNDSGFREESPCREPHAPTNGSVHVWGGGYLLEYSCDEGLYPLGAIFASCDPETKQWTAKRPLCVSLECEPPSPLENGHLHFLQRGAIVIATCRSGFNLIGSRSRHCNGHSWQGFTPRCRERFPSLGLRRQAYEKDETLTTTATPAQLAAKKLQQDIEKTDNTCYLRFTEPPKVEHAVVTANYMFNRIRSQWVLLANYTCNPGYNLADPYVNYFYCKDYKWHANKTPECVADLEKANSCLANNGWCSHICVPHRGGRYHCDCPSGFTLGRFRKICYDINECEVNNGGCEQICVNLEASFFCTCQPGYVASGNQCLDIDECKSEGLDLGCDGTCVNVPGSFECDCVNVTGYTLSDDKTYCVDADECLLDNGGCEDTCVNTLGSFHCSCRKKGYKLSSDGTTCEDIDECERYSTNRCKHGACVNTEGGYRCKCDPGFTTNDIGAKCIDVDECQADNGGCHELCSNTFGGFECKCKRRGYAIGEDNRTCHDIDECAHNHGGCQESCTNTIGSFYCLCVNGFRELGLDGLSCKPCDRDSFYSVADLRCVRCPDNMFVQDPNNATSASQCVCPNGFALIDNDGITCVDIDECAAKLLPCLHRCHNTFGSAHCACREGFFLYNTTGCVDIDECHEGSEACSQVCLNTDGSFQCACTPGYVLATSGKNCYDIDECLDGVLNCDQECVNTDGSSYCECFNGYALDADRVTCLDIDECNTGNHLCDDVCINTAGSYRCECTIYGLKLSWDKASCVDINECMEGENDCVGTCVNTYGSYTCECDGASPYADHNCKAINECKNPELNSCTQECIKTESSYRCDCYLGHALINFNTCIACDMGFYRDTDSVECVACPPNSVTEGNGSTSLADCTCEEGYMGNISEGEICTLP</sequence>
<evidence type="ECO:0000256" key="13">
    <source>
        <dbReference type="ARBA" id="ARBA00023180"/>
    </source>
</evidence>
<feature type="domain" description="EGF-like" evidence="17">
    <location>
        <begin position="633"/>
        <end position="669"/>
    </location>
</feature>
<dbReference type="InterPro" id="IPR026823">
    <property type="entry name" value="cEGF"/>
</dbReference>
<dbReference type="CDD" id="cd00033">
    <property type="entry name" value="CCP"/>
    <property type="match status" value="1"/>
</dbReference>
<dbReference type="CDD" id="cd00054">
    <property type="entry name" value="EGF_CA"/>
    <property type="match status" value="2"/>
</dbReference>
<dbReference type="SMART" id="SM00179">
    <property type="entry name" value="EGF_CA"/>
    <property type="match status" value="13"/>
</dbReference>
<keyword evidence="12" id="KW-0675">Receptor</keyword>
<dbReference type="PROSITE" id="PS50026">
    <property type="entry name" value="EGF_3"/>
    <property type="match status" value="5"/>
</dbReference>
<dbReference type="SMART" id="SM00032">
    <property type="entry name" value="CCP"/>
    <property type="match status" value="3"/>
</dbReference>
<dbReference type="InterPro" id="IPR000436">
    <property type="entry name" value="Sushi_SCR_CCP_dom"/>
</dbReference>
<evidence type="ECO:0000259" key="17">
    <source>
        <dbReference type="PROSITE" id="PS50026"/>
    </source>
</evidence>
<dbReference type="InterPro" id="IPR049883">
    <property type="entry name" value="NOTCH1_EGF-like"/>
</dbReference>
<keyword evidence="20" id="KW-1185">Reference proteome</keyword>
<dbReference type="PANTHER" id="PTHR47333">
    <property type="entry name" value="VON WILLEBRAND FACTOR C AND EGF DOMAIN-CONTAINING PROTEIN"/>
    <property type="match status" value="1"/>
</dbReference>
<organism evidence="19 20">
    <name type="scientific">Dreissena polymorpha</name>
    <name type="common">Zebra mussel</name>
    <name type="synonym">Mytilus polymorpha</name>
    <dbReference type="NCBI Taxonomy" id="45954"/>
    <lineage>
        <taxon>Eukaryota</taxon>
        <taxon>Metazoa</taxon>
        <taxon>Spiralia</taxon>
        <taxon>Lophotrochozoa</taxon>
        <taxon>Mollusca</taxon>
        <taxon>Bivalvia</taxon>
        <taxon>Autobranchia</taxon>
        <taxon>Heteroconchia</taxon>
        <taxon>Euheterodonta</taxon>
        <taxon>Imparidentia</taxon>
        <taxon>Neoheterodontei</taxon>
        <taxon>Myida</taxon>
        <taxon>Dreissenoidea</taxon>
        <taxon>Dreissenidae</taxon>
        <taxon>Dreissena</taxon>
    </lineage>
</organism>
<keyword evidence="10" id="KW-0472">Membrane</keyword>
<evidence type="ECO:0000313" key="19">
    <source>
        <dbReference type="EMBL" id="KAH3833313.1"/>
    </source>
</evidence>
<dbReference type="PANTHER" id="PTHR47333:SF4">
    <property type="entry name" value="EGF-LIKE DOMAIN-CONTAINING PROTEIN"/>
    <property type="match status" value="1"/>
</dbReference>
<evidence type="ECO:0000313" key="20">
    <source>
        <dbReference type="Proteomes" id="UP000828390"/>
    </source>
</evidence>
<dbReference type="FunFam" id="2.10.25.10:FF:000240">
    <property type="entry name" value="Vitamin K-dependent protein S"/>
    <property type="match status" value="2"/>
</dbReference>
<evidence type="ECO:0000256" key="4">
    <source>
        <dbReference type="ARBA" id="ARBA00022536"/>
    </source>
</evidence>
<evidence type="ECO:0000256" key="15">
    <source>
        <dbReference type="PROSITE-ProRule" id="PRU00302"/>
    </source>
</evidence>
<evidence type="ECO:0000256" key="6">
    <source>
        <dbReference type="ARBA" id="ARBA00022692"/>
    </source>
</evidence>
<evidence type="ECO:0000259" key="18">
    <source>
        <dbReference type="PROSITE" id="PS50923"/>
    </source>
</evidence>
<dbReference type="SMART" id="SM01411">
    <property type="entry name" value="Ephrin_rec_like"/>
    <property type="match status" value="2"/>
</dbReference>
<dbReference type="InterPro" id="IPR009030">
    <property type="entry name" value="Growth_fac_rcpt_cys_sf"/>
</dbReference>
<dbReference type="PROSITE" id="PS50923">
    <property type="entry name" value="SUSHI"/>
    <property type="match status" value="2"/>
</dbReference>
<keyword evidence="11" id="KW-1015">Disulfide bond</keyword>
<dbReference type="GO" id="GO:0005576">
    <property type="term" value="C:extracellular region"/>
    <property type="evidence" value="ECO:0007669"/>
    <property type="project" value="UniProtKB-SubCell"/>
</dbReference>
<feature type="domain" description="EGF-like" evidence="17">
    <location>
        <begin position="673"/>
        <end position="709"/>
    </location>
</feature>
<keyword evidence="13" id="KW-0325">Glycoprotein</keyword>
<protein>
    <submittedName>
        <fullName evidence="19">Uncharacterized protein</fullName>
    </submittedName>
</protein>
<evidence type="ECO:0000256" key="5">
    <source>
        <dbReference type="ARBA" id="ARBA00022583"/>
    </source>
</evidence>
<dbReference type="PROSITE" id="PS00010">
    <property type="entry name" value="ASX_HYDROXYL"/>
    <property type="match status" value="6"/>
</dbReference>
<evidence type="ECO:0000256" key="2">
    <source>
        <dbReference type="ARBA" id="ARBA00004613"/>
    </source>
</evidence>
<dbReference type="Gene3D" id="2.10.70.10">
    <property type="entry name" value="Complement Module, domain 1"/>
    <property type="match status" value="2"/>
</dbReference>
<dbReference type="Pfam" id="PF07699">
    <property type="entry name" value="Ephrin_rec_like"/>
    <property type="match status" value="1"/>
</dbReference>
<feature type="chain" id="PRO_5038701659" evidence="16">
    <location>
        <begin position="30"/>
        <end position="930"/>
    </location>
</feature>
<dbReference type="Proteomes" id="UP000828390">
    <property type="component" value="Unassembled WGS sequence"/>
</dbReference>
<dbReference type="GO" id="GO:0006897">
    <property type="term" value="P:endocytosis"/>
    <property type="evidence" value="ECO:0007669"/>
    <property type="project" value="UniProtKB-KW"/>
</dbReference>
<evidence type="ECO:0000256" key="7">
    <source>
        <dbReference type="ARBA" id="ARBA00022729"/>
    </source>
</evidence>
<evidence type="ECO:0000256" key="3">
    <source>
        <dbReference type="ARBA" id="ARBA00022525"/>
    </source>
</evidence>
<evidence type="ECO:0000256" key="8">
    <source>
        <dbReference type="ARBA" id="ARBA00022737"/>
    </source>
</evidence>
<dbReference type="InterPro" id="IPR000742">
    <property type="entry name" value="EGF"/>
</dbReference>
<comment type="subcellular location">
    <subcellularLocation>
        <location evidence="1">Membrane</location>
        <topology evidence="1">Single-pass type I membrane protein</topology>
    </subcellularLocation>
    <subcellularLocation>
        <location evidence="2">Secreted</location>
    </subcellularLocation>
</comment>
<keyword evidence="9" id="KW-1133">Transmembrane helix</keyword>
<dbReference type="SUPFAM" id="SSF57196">
    <property type="entry name" value="EGF/Laminin"/>
    <property type="match status" value="2"/>
</dbReference>
<reference evidence="19" key="1">
    <citation type="journal article" date="2019" name="bioRxiv">
        <title>The Genome of the Zebra Mussel, Dreissena polymorpha: A Resource for Invasive Species Research.</title>
        <authorList>
            <person name="McCartney M.A."/>
            <person name="Auch B."/>
            <person name="Kono T."/>
            <person name="Mallez S."/>
            <person name="Zhang Y."/>
            <person name="Obille A."/>
            <person name="Becker A."/>
            <person name="Abrahante J.E."/>
            <person name="Garbe J."/>
            <person name="Badalamenti J.P."/>
            <person name="Herman A."/>
            <person name="Mangelson H."/>
            <person name="Liachko I."/>
            <person name="Sullivan S."/>
            <person name="Sone E.D."/>
            <person name="Koren S."/>
            <person name="Silverstein K.A.T."/>
            <person name="Beckman K.B."/>
            <person name="Gohl D.M."/>
        </authorList>
    </citation>
    <scope>NUCLEOTIDE SEQUENCE</scope>
    <source>
        <strain evidence="19">Duluth1</strain>
        <tissue evidence="19">Whole animal</tissue>
    </source>
</reference>
<dbReference type="InterPro" id="IPR001881">
    <property type="entry name" value="EGF-like_Ca-bd_dom"/>
</dbReference>
<dbReference type="PROSITE" id="PS01187">
    <property type="entry name" value="EGF_CA"/>
    <property type="match status" value="6"/>
</dbReference>
<keyword evidence="15" id="KW-0768">Sushi</keyword>
<dbReference type="EMBL" id="JAIWYP010000004">
    <property type="protein sequence ID" value="KAH3833313.1"/>
    <property type="molecule type" value="Genomic_DNA"/>
</dbReference>
<feature type="signal peptide" evidence="16">
    <location>
        <begin position="1"/>
        <end position="29"/>
    </location>
</feature>
<keyword evidence="3" id="KW-0964">Secreted</keyword>
<keyword evidence="5" id="KW-0254">Endocytosis</keyword>
<evidence type="ECO:0000256" key="1">
    <source>
        <dbReference type="ARBA" id="ARBA00004479"/>
    </source>
</evidence>
<dbReference type="FunFam" id="2.10.25.10:FF:000005">
    <property type="entry name" value="Fibrillin 2"/>
    <property type="match status" value="3"/>
</dbReference>
<evidence type="ECO:0000256" key="16">
    <source>
        <dbReference type="SAM" id="SignalP"/>
    </source>
</evidence>
<dbReference type="Gene3D" id="2.10.25.10">
    <property type="entry name" value="Laminin"/>
    <property type="match status" value="14"/>
</dbReference>
<dbReference type="FunFam" id="2.10.25.10:FF:000014">
    <property type="entry name" value="Latent-transforming growth factor beta-binding protein 3"/>
    <property type="match status" value="1"/>
</dbReference>
<keyword evidence="6" id="KW-0812">Transmembrane</keyword>
<dbReference type="PROSITE" id="PS01186">
    <property type="entry name" value="EGF_2"/>
    <property type="match status" value="3"/>
</dbReference>
<keyword evidence="8" id="KW-0677">Repeat</keyword>
<dbReference type="GO" id="GO:0016020">
    <property type="term" value="C:membrane"/>
    <property type="evidence" value="ECO:0007669"/>
    <property type="project" value="UniProtKB-SubCell"/>
</dbReference>
<reference evidence="19" key="2">
    <citation type="submission" date="2020-11" db="EMBL/GenBank/DDBJ databases">
        <authorList>
            <person name="McCartney M.A."/>
            <person name="Auch B."/>
            <person name="Kono T."/>
            <person name="Mallez S."/>
            <person name="Becker A."/>
            <person name="Gohl D.M."/>
            <person name="Silverstein K.A.T."/>
            <person name="Koren S."/>
            <person name="Bechman K.B."/>
            <person name="Herman A."/>
            <person name="Abrahante J.E."/>
            <person name="Garbe J."/>
        </authorList>
    </citation>
    <scope>NUCLEOTIDE SEQUENCE</scope>
    <source>
        <strain evidence="19">Duluth1</strain>
        <tissue evidence="19">Whole animal</tissue>
    </source>
</reference>
<gene>
    <name evidence="19" type="ORF">DPMN_106619</name>
</gene>
<dbReference type="SUPFAM" id="SSF57184">
    <property type="entry name" value="Growth factor receptor domain"/>
    <property type="match status" value="5"/>
</dbReference>
<feature type="domain" description="EGF-like" evidence="17">
    <location>
        <begin position="453"/>
        <end position="495"/>
    </location>
</feature>
<evidence type="ECO:0000256" key="9">
    <source>
        <dbReference type="ARBA" id="ARBA00022989"/>
    </source>
</evidence>
<proteinExistence type="predicted"/>
<dbReference type="InterPro" id="IPR000152">
    <property type="entry name" value="EGF-type_Asp/Asn_hydroxyl_site"/>
</dbReference>
<feature type="domain" description="Sushi" evidence="18">
    <location>
        <begin position="117"/>
        <end position="171"/>
    </location>
</feature>